<organism evidence="1">
    <name type="scientific">uncultured organism</name>
    <dbReference type="NCBI Taxonomy" id="155900"/>
    <lineage>
        <taxon>unclassified sequences</taxon>
        <taxon>environmental samples</taxon>
    </lineage>
</organism>
<dbReference type="Gene3D" id="3.40.50.150">
    <property type="entry name" value="Vaccinia Virus protein VP39"/>
    <property type="match status" value="1"/>
</dbReference>
<protein>
    <recommendedName>
        <fullName evidence="2">Methyltransferase domain</fullName>
    </recommendedName>
</protein>
<dbReference type="PANTHER" id="PTHR43861:SF6">
    <property type="entry name" value="METHYLTRANSFERASE TYPE 11"/>
    <property type="match status" value="1"/>
</dbReference>
<evidence type="ECO:0008006" key="2">
    <source>
        <dbReference type="Google" id="ProtNLM"/>
    </source>
</evidence>
<sequence length="414" mass="44131">MKKTLLRPCPVCAHGTGRLAHTQRLCVPDELGAADAFDVVTCARCGFAFADVATTQVELDQTYEEHSKYADASLLADASYSDPPWDTARMDAVAAWLSERIGSRATRVLDAGCAGGSFLAALKARGFDALTGIDPSPRVAALVRARYGIDAVAASFFSLPPALGTFGLVTLQHTLEHLGDVRGAVRALRATLDDGGLAYVEVPDARRYTDFLAAPFQDFNTEHINHFSLAGLDRLMQANGFVAEAIGEKTIFASARHPYPAAFGLWRKSSHEPAATLAYDSDLVAGIGRYVEESNRLMRRIDTELRAALVRDEHVVLWGTGQLAFKLLTDTVLAQKSVTCIDGSPEKNGLHINGARILAPGDLPADDDRPIVIGSIHAADGIAAAIRSRFGPDRRIVRLSEGPAAAAAQAAATG</sequence>
<dbReference type="InterPro" id="IPR029063">
    <property type="entry name" value="SAM-dependent_MTases_sf"/>
</dbReference>
<dbReference type="AlphaFoldDB" id="A0A7L9QC34"/>
<dbReference type="PANTHER" id="PTHR43861">
    <property type="entry name" value="TRANS-ACONITATE 2-METHYLTRANSFERASE-RELATED"/>
    <property type="match status" value="1"/>
</dbReference>
<dbReference type="EMBL" id="MW000469">
    <property type="protein sequence ID" value="QOL00450.1"/>
    <property type="molecule type" value="Genomic_DNA"/>
</dbReference>
<accession>A0A7L9QC34</accession>
<proteinExistence type="predicted"/>
<name>A0A7L9QC34_9ZZZZ</name>
<evidence type="ECO:0000313" key="1">
    <source>
        <dbReference type="EMBL" id="QOL00450.1"/>
    </source>
</evidence>
<dbReference type="SUPFAM" id="SSF53335">
    <property type="entry name" value="S-adenosyl-L-methionine-dependent methyltransferases"/>
    <property type="match status" value="1"/>
</dbReference>
<dbReference type="Pfam" id="PF13489">
    <property type="entry name" value="Methyltransf_23"/>
    <property type="match status" value="1"/>
</dbReference>
<dbReference type="CDD" id="cd02440">
    <property type="entry name" value="AdoMet_MTases"/>
    <property type="match status" value="1"/>
</dbReference>
<reference evidence="1" key="1">
    <citation type="submission" date="2020-09" db="EMBL/GenBank/DDBJ databases">
        <title>A new high-throughput screening method to detect antimicrobial volatiles from metagenomic clone libraries.</title>
        <authorList>
            <person name="Stocker F."/>
            <person name="Obermeier M."/>
            <person name="Resch K."/>
            <person name="Berg G."/>
            <person name="Mueller Bogota C.A."/>
        </authorList>
    </citation>
    <scope>NUCLEOTIDE SEQUENCE</scope>
</reference>